<organism evidence="3 4">
    <name type="scientific">Tricholomella constricta</name>
    <dbReference type="NCBI Taxonomy" id="117010"/>
    <lineage>
        <taxon>Eukaryota</taxon>
        <taxon>Fungi</taxon>
        <taxon>Dikarya</taxon>
        <taxon>Basidiomycota</taxon>
        <taxon>Agaricomycotina</taxon>
        <taxon>Agaricomycetes</taxon>
        <taxon>Agaricomycetidae</taxon>
        <taxon>Agaricales</taxon>
        <taxon>Tricholomatineae</taxon>
        <taxon>Lyophyllaceae</taxon>
        <taxon>Tricholomella</taxon>
    </lineage>
</organism>
<sequence>MSNAFSSSFHLLSPSITVDHSNVISPAFKISTPSNFAASTGPPSAGPSTWRTAYTSDFPTTAGPSRRSLNLKKRTAEEQQIMAKTNARFASRLVTDHALVLYPDADTPFRDTADVVNRLLPYHVFKQPKEDLDLLIKGDKGKGKATEEDLKNEIKETKFALECHKRRDALEARFRKIKVRSGMRPAPDEQTVLLASLALDAERSDTTLLMNELRTARAELERREKEKRITSNTARMGYYGSAPSAATPSVPPQYYRSYPYGYTQVYGTPMHSSSTSTFSVSSAPTPAQYAPTQSAIPVQLPVASLPALHALGIVPIPAASIPPDGQQPPAVLRGSTSNGTMLSLEINVSLLQSAQMSGLAMVLNSLMSRNSSGSTPDPLAVPSTLPSNDGQTTT</sequence>
<dbReference type="AlphaFoldDB" id="A0A8H5HMK7"/>
<evidence type="ECO:0000313" key="3">
    <source>
        <dbReference type="EMBL" id="KAF5386251.1"/>
    </source>
</evidence>
<dbReference type="OrthoDB" id="2556847at2759"/>
<protein>
    <recommendedName>
        <fullName evidence="2">GLTSCR protein conserved domain-containing protein</fullName>
    </recommendedName>
</protein>
<dbReference type="EMBL" id="JAACJP010000003">
    <property type="protein sequence ID" value="KAF5386251.1"/>
    <property type="molecule type" value="Genomic_DNA"/>
</dbReference>
<feature type="compositionally biased region" description="Polar residues" evidence="1">
    <location>
        <begin position="384"/>
        <end position="394"/>
    </location>
</feature>
<reference evidence="3 4" key="1">
    <citation type="journal article" date="2020" name="ISME J.">
        <title>Uncovering the hidden diversity of litter-decomposition mechanisms in mushroom-forming fungi.</title>
        <authorList>
            <person name="Floudas D."/>
            <person name="Bentzer J."/>
            <person name="Ahren D."/>
            <person name="Johansson T."/>
            <person name="Persson P."/>
            <person name="Tunlid A."/>
        </authorList>
    </citation>
    <scope>NUCLEOTIDE SEQUENCE [LARGE SCALE GENOMIC DNA]</scope>
    <source>
        <strain evidence="3 4">CBS 661.87</strain>
    </source>
</reference>
<keyword evidence="4" id="KW-1185">Reference proteome</keyword>
<feature type="region of interest" description="Disordered" evidence="1">
    <location>
        <begin position="370"/>
        <end position="394"/>
    </location>
</feature>
<accession>A0A8H5HMK7</accession>
<evidence type="ECO:0000259" key="2">
    <source>
        <dbReference type="Pfam" id="PF15249"/>
    </source>
</evidence>
<dbReference type="InterPro" id="IPR015671">
    <property type="entry name" value="GSCR1_dom"/>
</dbReference>
<evidence type="ECO:0000313" key="4">
    <source>
        <dbReference type="Proteomes" id="UP000565441"/>
    </source>
</evidence>
<proteinExistence type="predicted"/>
<gene>
    <name evidence="3" type="ORF">D9615_002222</name>
</gene>
<dbReference type="Proteomes" id="UP000565441">
    <property type="component" value="Unassembled WGS sequence"/>
</dbReference>
<feature type="domain" description="GLTSCR protein conserved" evidence="2">
    <location>
        <begin position="96"/>
        <end position="207"/>
    </location>
</feature>
<dbReference type="Pfam" id="PF15249">
    <property type="entry name" value="GLTSCR1"/>
    <property type="match status" value="1"/>
</dbReference>
<name>A0A8H5HMK7_9AGAR</name>
<comment type="caution">
    <text evidence="3">The sequence shown here is derived from an EMBL/GenBank/DDBJ whole genome shotgun (WGS) entry which is preliminary data.</text>
</comment>
<evidence type="ECO:0000256" key="1">
    <source>
        <dbReference type="SAM" id="MobiDB-lite"/>
    </source>
</evidence>